<feature type="signal peptide" evidence="1">
    <location>
        <begin position="1"/>
        <end position="24"/>
    </location>
</feature>
<keyword evidence="4" id="KW-1185">Reference proteome</keyword>
<dbReference type="Pfam" id="PF00932">
    <property type="entry name" value="LTD"/>
    <property type="match status" value="1"/>
</dbReference>
<organism evidence="3 4">
    <name type="scientific">Streptomyces agglomeratus</name>
    <dbReference type="NCBI Taxonomy" id="285458"/>
    <lineage>
        <taxon>Bacteria</taxon>
        <taxon>Bacillati</taxon>
        <taxon>Actinomycetota</taxon>
        <taxon>Actinomycetes</taxon>
        <taxon>Kitasatosporales</taxon>
        <taxon>Streptomycetaceae</taxon>
        <taxon>Streptomyces</taxon>
    </lineage>
</organism>
<dbReference type="OrthoDB" id="3828227at2"/>
<dbReference type="Gene3D" id="2.60.40.1260">
    <property type="entry name" value="Lamin Tail domain"/>
    <property type="match status" value="1"/>
</dbReference>
<dbReference type="RefSeq" id="WP_069928986.1">
    <property type="nucleotide sequence ID" value="NZ_MEHI01000001.1"/>
</dbReference>
<dbReference type="AlphaFoldDB" id="A0A1E5PC55"/>
<reference evidence="3 4" key="1">
    <citation type="submission" date="2016-08" db="EMBL/GenBank/DDBJ databases">
        <title>Complete genome sequence of Streptomyces agglomeratus strain 6-3-2, a novel anti-MRSA actinomycete isolated from Wuli of Tebit, China.</title>
        <authorList>
            <person name="Chen X."/>
        </authorList>
    </citation>
    <scope>NUCLEOTIDE SEQUENCE [LARGE SCALE GENOMIC DNA]</scope>
    <source>
        <strain evidence="3 4">6-3-2</strain>
    </source>
</reference>
<dbReference type="SUPFAM" id="SSF74853">
    <property type="entry name" value="Lamin A/C globular tail domain"/>
    <property type="match status" value="1"/>
</dbReference>
<dbReference type="PROSITE" id="PS51841">
    <property type="entry name" value="LTD"/>
    <property type="match status" value="1"/>
</dbReference>
<proteinExistence type="predicted"/>
<accession>A0A1E5PC55</accession>
<sequence>MRIHVAALAVAAGSLLLAATPAQAAAHQGGLHLGKIQYDSPGSDTRTNTSLNAEWVEIHNNTRSAIQLQGYKLKDNTGYTYTFGSYRIGAYKTVRVHTGKGTNTAAHRYWGRGSYVWNNTSDKARLIKPSGTQLDSCAWTTSNNGTKYCH</sequence>
<dbReference type="Proteomes" id="UP000095759">
    <property type="component" value="Unassembled WGS sequence"/>
</dbReference>
<feature type="domain" description="LTD" evidence="2">
    <location>
        <begin position="18"/>
        <end position="141"/>
    </location>
</feature>
<evidence type="ECO:0000256" key="1">
    <source>
        <dbReference type="SAM" id="SignalP"/>
    </source>
</evidence>
<dbReference type="InterPro" id="IPR036415">
    <property type="entry name" value="Lamin_tail_dom_sf"/>
</dbReference>
<evidence type="ECO:0000313" key="4">
    <source>
        <dbReference type="Proteomes" id="UP000095759"/>
    </source>
</evidence>
<evidence type="ECO:0000313" key="3">
    <source>
        <dbReference type="EMBL" id="OEJ27121.1"/>
    </source>
</evidence>
<dbReference type="InterPro" id="IPR001322">
    <property type="entry name" value="Lamin_tail_dom"/>
</dbReference>
<comment type="caution">
    <text evidence="3">The sequence shown here is derived from an EMBL/GenBank/DDBJ whole genome shotgun (WGS) entry which is preliminary data.</text>
</comment>
<keyword evidence="1" id="KW-0732">Signal</keyword>
<dbReference type="STRING" id="285458.BGM19_12710"/>
<gene>
    <name evidence="3" type="ORF">AS594_24215</name>
</gene>
<evidence type="ECO:0000259" key="2">
    <source>
        <dbReference type="PROSITE" id="PS51841"/>
    </source>
</evidence>
<dbReference type="EMBL" id="MEHJ01000001">
    <property type="protein sequence ID" value="OEJ27121.1"/>
    <property type="molecule type" value="Genomic_DNA"/>
</dbReference>
<protein>
    <recommendedName>
        <fullName evidence="2">LTD domain-containing protein</fullName>
    </recommendedName>
</protein>
<feature type="chain" id="PRO_5009183201" description="LTD domain-containing protein" evidence="1">
    <location>
        <begin position="25"/>
        <end position="150"/>
    </location>
</feature>
<name>A0A1E5PC55_9ACTN</name>